<comment type="caution">
    <text evidence="4">The sequence shown here is derived from an EMBL/GenBank/DDBJ whole genome shotgun (WGS) entry which is preliminary data.</text>
</comment>
<dbReference type="GO" id="GO:0046872">
    <property type="term" value="F:metal ion binding"/>
    <property type="evidence" value="ECO:0007669"/>
    <property type="project" value="UniProtKB-KW"/>
</dbReference>
<dbReference type="OrthoDB" id="695971at2"/>
<dbReference type="Pfam" id="PF01501">
    <property type="entry name" value="Glyco_transf_8"/>
    <property type="match status" value="1"/>
</dbReference>
<dbReference type="Gene3D" id="3.90.550.10">
    <property type="entry name" value="Spore Coat Polysaccharide Biosynthesis Protein SpsA, Chain A"/>
    <property type="match status" value="1"/>
</dbReference>
<evidence type="ECO:0000256" key="1">
    <source>
        <dbReference type="ARBA" id="ARBA00022676"/>
    </source>
</evidence>
<dbReference type="InterPro" id="IPR002495">
    <property type="entry name" value="Glyco_trans_8"/>
</dbReference>
<keyword evidence="2 4" id="KW-0808">Transferase</keyword>
<dbReference type="SUPFAM" id="SSF53448">
    <property type="entry name" value="Nucleotide-diphospho-sugar transferases"/>
    <property type="match status" value="1"/>
</dbReference>
<accession>A0A6N8KU77</accession>
<dbReference type="GO" id="GO:0016757">
    <property type="term" value="F:glycosyltransferase activity"/>
    <property type="evidence" value="ECO:0007669"/>
    <property type="project" value="UniProtKB-KW"/>
</dbReference>
<dbReference type="InterPro" id="IPR029044">
    <property type="entry name" value="Nucleotide-diphossugar_trans"/>
</dbReference>
<proteinExistence type="predicted"/>
<dbReference type="PANTHER" id="PTHR13778:SF47">
    <property type="entry name" value="LIPOPOLYSACCHARIDE 1,3-GALACTOSYLTRANSFERASE"/>
    <property type="match status" value="1"/>
</dbReference>
<reference evidence="4 5" key="1">
    <citation type="submission" date="2019-12" db="EMBL/GenBank/DDBJ databases">
        <authorList>
            <person name="Dong K."/>
        </authorList>
    </citation>
    <scope>NUCLEOTIDE SEQUENCE [LARGE SCALE GENOMIC DNA]</scope>
    <source>
        <strain evidence="4 5">JCM 31225</strain>
    </source>
</reference>
<keyword evidence="3" id="KW-0479">Metal-binding</keyword>
<keyword evidence="5" id="KW-1185">Reference proteome</keyword>
<evidence type="ECO:0000313" key="4">
    <source>
        <dbReference type="EMBL" id="MVZ60985.1"/>
    </source>
</evidence>
<dbReference type="PANTHER" id="PTHR13778">
    <property type="entry name" value="GLYCOSYLTRANSFERASE 8 DOMAIN-CONTAINING PROTEIN"/>
    <property type="match status" value="1"/>
</dbReference>
<dbReference type="EMBL" id="WSQA01000002">
    <property type="protein sequence ID" value="MVZ60985.1"/>
    <property type="molecule type" value="Genomic_DNA"/>
</dbReference>
<dbReference type="AlphaFoldDB" id="A0A6N8KU77"/>
<evidence type="ECO:0000256" key="2">
    <source>
        <dbReference type="ARBA" id="ARBA00022679"/>
    </source>
</evidence>
<dbReference type="Proteomes" id="UP000435036">
    <property type="component" value="Unassembled WGS sequence"/>
</dbReference>
<dbReference type="CDD" id="cd04194">
    <property type="entry name" value="GT8_A4GalT_like"/>
    <property type="match status" value="1"/>
</dbReference>
<dbReference type="InterPro" id="IPR050748">
    <property type="entry name" value="Glycosyltrans_8_dom-fam"/>
</dbReference>
<sequence length="313" mass="36836">MNMEKQHIIPIVFSFDDNLVMQAGVCISSLLFHAKASTYYSIFILHDDQAKFPKLGELEKLHEFYSNFEISYVNVGETFKDAFQIRGITQATYYRLLIPDVIPQYDTIMYHDVDIIFRSDLADIFLNTAMEDYYVAGVSTPFSDTEEYLQKVIGMTSKEYIAAGNIILNSKKLREDGLVQKFKDLAKENWKYQDMDVLNIACKGRVKYLPPSFCVVGTTSKILQDPKQTYYSKEETAYALKYGIIHYNGPKPWNSWCLNFDIWWEYYRKSPYFNAQYYYQFYASKFNELDELSLMKRVKVLVRYFFPRKRGKG</sequence>
<gene>
    <name evidence="4" type="ORF">GQF63_03015</name>
</gene>
<evidence type="ECO:0000313" key="5">
    <source>
        <dbReference type="Proteomes" id="UP000435036"/>
    </source>
</evidence>
<evidence type="ECO:0000256" key="3">
    <source>
        <dbReference type="ARBA" id="ARBA00022723"/>
    </source>
</evidence>
<keyword evidence="1" id="KW-0328">Glycosyltransferase</keyword>
<protein>
    <submittedName>
        <fullName evidence="4">Glycosyltransferase family 8 protein</fullName>
    </submittedName>
</protein>
<name>A0A6N8KU77_9SPHI</name>
<organism evidence="4 5">
    <name type="scientific">Sphingobacterium humi</name>
    <dbReference type="NCBI Taxonomy" id="1796905"/>
    <lineage>
        <taxon>Bacteria</taxon>
        <taxon>Pseudomonadati</taxon>
        <taxon>Bacteroidota</taxon>
        <taxon>Sphingobacteriia</taxon>
        <taxon>Sphingobacteriales</taxon>
        <taxon>Sphingobacteriaceae</taxon>
        <taxon>Sphingobacterium</taxon>
    </lineage>
</organism>